<dbReference type="RefSeq" id="WP_344910010.1">
    <property type="nucleotide sequence ID" value="NZ_BAABDL010000023.1"/>
</dbReference>
<keyword evidence="4" id="KW-1185">Reference proteome</keyword>
<keyword evidence="1" id="KW-0812">Transmembrane</keyword>
<dbReference type="Pfam" id="PF08378">
    <property type="entry name" value="NERD"/>
    <property type="match status" value="1"/>
</dbReference>
<feature type="transmembrane region" description="Helical" evidence="1">
    <location>
        <begin position="21"/>
        <end position="40"/>
    </location>
</feature>
<reference evidence="4" key="1">
    <citation type="journal article" date="2019" name="Int. J. Syst. Evol. Microbiol.">
        <title>The Global Catalogue of Microorganisms (GCM) 10K type strain sequencing project: providing services to taxonomists for standard genome sequencing and annotation.</title>
        <authorList>
            <consortium name="The Broad Institute Genomics Platform"/>
            <consortium name="The Broad Institute Genome Sequencing Center for Infectious Disease"/>
            <person name="Wu L."/>
            <person name="Ma J."/>
        </authorList>
    </citation>
    <scope>NUCLEOTIDE SEQUENCE [LARGE SCALE GENOMIC DNA]</scope>
    <source>
        <strain evidence="4">JCM 17250</strain>
    </source>
</reference>
<dbReference type="InterPro" id="IPR011528">
    <property type="entry name" value="NERD"/>
</dbReference>
<name>A0ABP7V717_9BACI</name>
<proteinExistence type="predicted"/>
<keyword evidence="1" id="KW-0472">Membrane</keyword>
<comment type="caution">
    <text evidence="3">The sequence shown here is derived from an EMBL/GenBank/DDBJ whole genome shotgun (WGS) entry which is preliminary data.</text>
</comment>
<organism evidence="3 4">
    <name type="scientific">Amphibacillus indicireducens</name>
    <dbReference type="NCBI Taxonomy" id="1076330"/>
    <lineage>
        <taxon>Bacteria</taxon>
        <taxon>Bacillati</taxon>
        <taxon>Bacillota</taxon>
        <taxon>Bacilli</taxon>
        <taxon>Bacillales</taxon>
        <taxon>Bacillaceae</taxon>
        <taxon>Amphibacillus</taxon>
    </lineage>
</organism>
<dbReference type="EMBL" id="BAABDL010000023">
    <property type="protein sequence ID" value="GAA4060959.1"/>
    <property type="molecule type" value="Genomic_DNA"/>
</dbReference>
<protein>
    <recommendedName>
        <fullName evidence="2">NERD domain-containing protein</fullName>
    </recommendedName>
</protein>
<dbReference type="Proteomes" id="UP001501734">
    <property type="component" value="Unassembled WGS sequence"/>
</dbReference>
<evidence type="ECO:0000256" key="1">
    <source>
        <dbReference type="SAM" id="Phobius"/>
    </source>
</evidence>
<keyword evidence="1" id="KW-1133">Transmembrane helix</keyword>
<evidence type="ECO:0000259" key="2">
    <source>
        <dbReference type="PROSITE" id="PS50965"/>
    </source>
</evidence>
<feature type="domain" description="NERD" evidence="2">
    <location>
        <begin position="328"/>
        <end position="447"/>
    </location>
</feature>
<feature type="transmembrane region" description="Helical" evidence="1">
    <location>
        <begin position="46"/>
        <end position="68"/>
    </location>
</feature>
<sequence>MQPIYKKNEQKKNEVRTSYKFQLAVTAMFIVLTFIFISPLDLFSSYRLFGLTFTTILWLAFGGFIYFLSILYLDESISTFMSIVGGPSLLIILLIALQSPLGDWDLRNIFYISLSVFSVIHFIRNKSKYSVIYTDTYIEAFEATHPDYLDFSEGLRHWIESIHPFENDVHQNALQAFFNRKEEQDEFDEELVSDESLRLWKSLNEQHAYYDGLQEKLEARFHEELKDLPNGSELLIKQAEQYETLYYERFLAMPVTKLFSGEPPFNEEEKIHFLNYMDELHISEFEESEQTLNFWYSQIHHNLYPANRFFENLFVDKFVKNRFNATDRGIRGEQKLMEELALFDERFYILENINIKEDGVNAESDALVISRSGVFTIEAKNFAEEGHYSIHISKDGRWLQKDRQGNYTPMSDVIRQSNRHILVKQKMLNREMENLGLIEQDEYIDIHGVIAVTNDVVDINNESDYPIVRLSSLYGHIRNNELKYTEEQVQAMVELFQTNNQPDVKFPIRDVEKEFSIQMAFLKERLKEYDQFRSHLNLNN</sequence>
<dbReference type="PROSITE" id="PS50965">
    <property type="entry name" value="NERD"/>
    <property type="match status" value="1"/>
</dbReference>
<evidence type="ECO:0000313" key="4">
    <source>
        <dbReference type="Proteomes" id="UP001501734"/>
    </source>
</evidence>
<evidence type="ECO:0000313" key="3">
    <source>
        <dbReference type="EMBL" id="GAA4060959.1"/>
    </source>
</evidence>
<feature type="transmembrane region" description="Helical" evidence="1">
    <location>
        <begin position="80"/>
        <end position="100"/>
    </location>
</feature>
<accession>A0ABP7V717</accession>
<gene>
    <name evidence="3" type="ORF">GCM10022410_05020</name>
</gene>